<dbReference type="AlphaFoldDB" id="A0A382QVL4"/>
<evidence type="ECO:0000313" key="1">
    <source>
        <dbReference type="EMBL" id="SVC88928.1"/>
    </source>
</evidence>
<dbReference type="EMBL" id="UINC01116885">
    <property type="protein sequence ID" value="SVC88928.1"/>
    <property type="molecule type" value="Genomic_DNA"/>
</dbReference>
<name>A0A382QVL4_9ZZZZ</name>
<gene>
    <name evidence="1" type="ORF">METZ01_LOCUS341782</name>
</gene>
<reference evidence="1" key="1">
    <citation type="submission" date="2018-05" db="EMBL/GenBank/DDBJ databases">
        <authorList>
            <person name="Lanie J.A."/>
            <person name="Ng W.-L."/>
            <person name="Kazmierczak K.M."/>
            <person name="Andrzejewski T.M."/>
            <person name="Davidsen T.M."/>
            <person name="Wayne K.J."/>
            <person name="Tettelin H."/>
            <person name="Glass J.I."/>
            <person name="Rusch D."/>
            <person name="Podicherti R."/>
            <person name="Tsui H.-C.T."/>
            <person name="Winkler M.E."/>
        </authorList>
    </citation>
    <scope>NUCLEOTIDE SEQUENCE</scope>
</reference>
<accession>A0A382QVL4</accession>
<sequence length="88" mass="9828">MIFVALGSADTFSTSIGDCTLDIFGGRVEDIPEIVNLVKKETKKLVTEFGNIKQKPFSIYITSNMKEFYERAKGRVPEWGIAVAKKNP</sequence>
<protein>
    <submittedName>
        <fullName evidence="1">Uncharacterized protein</fullName>
    </submittedName>
</protein>
<feature type="non-terminal residue" evidence="1">
    <location>
        <position position="88"/>
    </location>
</feature>
<proteinExistence type="predicted"/>
<organism evidence="1">
    <name type="scientific">marine metagenome</name>
    <dbReference type="NCBI Taxonomy" id="408172"/>
    <lineage>
        <taxon>unclassified sequences</taxon>
        <taxon>metagenomes</taxon>
        <taxon>ecological metagenomes</taxon>
    </lineage>
</organism>